<feature type="domain" description="Orc1-like AAA ATPase" evidence="2">
    <location>
        <begin position="96"/>
        <end position="306"/>
    </location>
</feature>
<comment type="caution">
    <text evidence="3">The sequence shown here is derived from an EMBL/GenBank/DDBJ whole genome shotgun (WGS) entry which is preliminary data.</text>
</comment>
<evidence type="ECO:0000256" key="1">
    <source>
        <dbReference type="SAM" id="MobiDB-lite"/>
    </source>
</evidence>
<organism evidence="3 4">
    <name type="scientific">Nitzschia inconspicua</name>
    <dbReference type="NCBI Taxonomy" id="303405"/>
    <lineage>
        <taxon>Eukaryota</taxon>
        <taxon>Sar</taxon>
        <taxon>Stramenopiles</taxon>
        <taxon>Ochrophyta</taxon>
        <taxon>Bacillariophyta</taxon>
        <taxon>Bacillariophyceae</taxon>
        <taxon>Bacillariophycidae</taxon>
        <taxon>Bacillariales</taxon>
        <taxon>Bacillariaceae</taxon>
        <taxon>Nitzschia</taxon>
    </lineage>
</organism>
<dbReference type="Pfam" id="PF13191">
    <property type="entry name" value="AAA_16"/>
    <property type="match status" value="1"/>
</dbReference>
<reference evidence="3" key="2">
    <citation type="submission" date="2021-04" db="EMBL/GenBank/DDBJ databases">
        <authorList>
            <person name="Podell S."/>
        </authorList>
    </citation>
    <scope>NUCLEOTIDE SEQUENCE</scope>
    <source>
        <strain evidence="3">Hildebrandi</strain>
    </source>
</reference>
<evidence type="ECO:0000259" key="2">
    <source>
        <dbReference type="Pfam" id="PF13191"/>
    </source>
</evidence>
<accession>A0A9K3L5X7</accession>
<dbReference type="InterPro" id="IPR041664">
    <property type="entry name" value="AAA_16"/>
</dbReference>
<feature type="region of interest" description="Disordered" evidence="1">
    <location>
        <begin position="1"/>
        <end position="57"/>
    </location>
</feature>
<proteinExistence type="predicted"/>
<feature type="compositionally biased region" description="Polar residues" evidence="1">
    <location>
        <begin position="1"/>
        <end position="19"/>
    </location>
</feature>
<dbReference type="PANTHER" id="PTHR43642">
    <property type="entry name" value="HYBRID SIGNAL TRANSDUCTION HISTIDINE KINASE G"/>
    <property type="match status" value="1"/>
</dbReference>
<dbReference type="Proteomes" id="UP000693970">
    <property type="component" value="Unassembled WGS sequence"/>
</dbReference>
<dbReference type="AlphaFoldDB" id="A0A9K3L5X7"/>
<name>A0A9K3L5X7_9STRA</name>
<sequence>MPTTSSIRTKGPGTSSGDASSAVGPSISDVTTSFLESASSGTAEPSSSNHGHHLSKKDEHGLIMARHASLPFMPLARRANDLSELTINKLNFQKLQLYGRETHTAMLQRAWQDMKSIARRRNYISISGPSGVGKTKLVQELYQYSGLVVQGKFDSHQDHSQQQDTSTTSLSEPYAGISRACADICGAIVGLETISHKVSQDIRNKISIALGPELSLLSRFIPALSEVITINNSIFTTEEAKDMDDSLNAEESTHQITFAFQRFIQVVSQEFDPLIIIVDDLQWADSTSLDLLQALLEDETIPKMLLVGVYRSEQLKVSQVLKRHLSKVKSKAGPSTFHFQTISVDNLEVPDIQRMLKDLLSMDSKCVDGEYENRVESLARLCKNKTLGNAFYLIQYLSSLQDNHLLTFNFGDMKWHWDEQAIQLQTNTTDNVIQLLQSHMNCLESQCVQVLKLAACLGSIVKYDCLKILWQEFQDITTVNQDAEGLESFLQKLELHGFLVPLTKYSEEQSYAWAHDKIQDAAFSLIPKDDLPTFSRQAGEILLSKLNSNQIESSIFVVVNLLNAADAPDNSDDTNCKDHHDNIINQTPMALAPLEVAQWNRVATQKAVAISAYESAAVYAANGIRRLPDNRWSTAYDLSFDLYLLGAKAEGYLGHADVMGRYCQEILEQDIGSVVDKLRAYNVMVDSMVFRCQIDDAIALMVGVFKRFGCTIPTGNLAIGISIVKGILNTKRIMKNRSINSLQKMNDPMREELVELTKRLNMCFYVNGDMRFALTGFRCVEWATKYGVCGVSAVGFDQAGVVMVAAAGDYKNASLHAKKAMEIVDLTGSERFRPNVLMLAYGFLHPWTRPLRSCLSPLHQSYKVGLRLGDTESATVSIIHYTIFKFMCGGNLDSMAEESTLFTRQMKSLDRIIVYKLNRILLQVFYNLLGRDNLDEPTRLVGIALPRKDVEEEASGKEPMLWAAHVTFGGILKTYFGRHRSAADDVLKHGPNKVTSIFAASHTGVLDTYLKCVSCFAAARSTKRKKYAAVGKKLRSKIKTWSKAGNPNVIRYELLVDAELLAWKGKHQEAIKLYEDVIRTNVRGGCQNDAALACERLADLYAHHMKNRDDDARYRLNQARRCWDDWGAKAKVMQLDDFYGSIQGGLESSFFHESLLFSTSIKGENSRAFDSSYFSS</sequence>
<keyword evidence="4" id="KW-1185">Reference proteome</keyword>
<feature type="compositionally biased region" description="Low complexity" evidence="1">
    <location>
        <begin position="36"/>
        <end position="48"/>
    </location>
</feature>
<protein>
    <submittedName>
        <fullName evidence="3">Multi-sensor signal transduction multi-kinase</fullName>
    </submittedName>
</protein>
<dbReference type="EMBL" id="JAGRRH010000016">
    <property type="protein sequence ID" value="KAG7355263.1"/>
    <property type="molecule type" value="Genomic_DNA"/>
</dbReference>
<gene>
    <name evidence="3" type="ORF">IV203_004619</name>
</gene>
<dbReference type="PANTHER" id="PTHR43642:SF1">
    <property type="entry name" value="HYBRID SIGNAL TRANSDUCTION HISTIDINE KINASE G"/>
    <property type="match status" value="1"/>
</dbReference>
<dbReference type="InterPro" id="IPR053159">
    <property type="entry name" value="Hybrid_Histidine_Kinase"/>
</dbReference>
<dbReference type="OrthoDB" id="47974at2759"/>
<evidence type="ECO:0000313" key="3">
    <source>
        <dbReference type="EMBL" id="KAG7355263.1"/>
    </source>
</evidence>
<reference evidence="3" key="1">
    <citation type="journal article" date="2021" name="Sci. Rep.">
        <title>Diploid genomic architecture of Nitzschia inconspicua, an elite biomass production diatom.</title>
        <authorList>
            <person name="Oliver A."/>
            <person name="Podell S."/>
            <person name="Pinowska A."/>
            <person name="Traller J.C."/>
            <person name="Smith S.R."/>
            <person name="McClure R."/>
            <person name="Beliaev A."/>
            <person name="Bohutskyi P."/>
            <person name="Hill E.A."/>
            <person name="Rabines A."/>
            <person name="Zheng H."/>
            <person name="Allen L.Z."/>
            <person name="Kuo A."/>
            <person name="Grigoriev I.V."/>
            <person name="Allen A.E."/>
            <person name="Hazlebeck D."/>
            <person name="Allen E.E."/>
        </authorList>
    </citation>
    <scope>NUCLEOTIDE SEQUENCE</scope>
    <source>
        <strain evidence="3">Hildebrandi</strain>
    </source>
</reference>
<evidence type="ECO:0000313" key="4">
    <source>
        <dbReference type="Proteomes" id="UP000693970"/>
    </source>
</evidence>